<dbReference type="SMART" id="SM00066">
    <property type="entry name" value="GAL4"/>
    <property type="match status" value="1"/>
</dbReference>
<evidence type="ECO:0000259" key="7">
    <source>
        <dbReference type="PROSITE" id="PS50048"/>
    </source>
</evidence>
<dbReference type="InterPro" id="IPR007219">
    <property type="entry name" value="XnlR_reg_dom"/>
</dbReference>
<dbReference type="GO" id="GO:0000981">
    <property type="term" value="F:DNA-binding transcription factor activity, RNA polymerase II-specific"/>
    <property type="evidence" value="ECO:0007669"/>
    <property type="project" value="InterPro"/>
</dbReference>
<dbReference type="InterPro" id="IPR036864">
    <property type="entry name" value="Zn2-C6_fun-type_DNA-bd_sf"/>
</dbReference>
<dbReference type="InterPro" id="IPR001138">
    <property type="entry name" value="Zn2Cys6_DnaBD"/>
</dbReference>
<comment type="subcellular location">
    <subcellularLocation>
        <location evidence="1">Nucleus</location>
    </subcellularLocation>
</comment>
<evidence type="ECO:0000256" key="1">
    <source>
        <dbReference type="ARBA" id="ARBA00004123"/>
    </source>
</evidence>
<evidence type="ECO:0000313" key="8">
    <source>
        <dbReference type="EMBL" id="OLY77705.1"/>
    </source>
</evidence>
<keyword evidence="9" id="KW-1185">Reference proteome</keyword>
<dbReference type="STRING" id="133383.A0A1R0GLE7"/>
<dbReference type="PROSITE" id="PS00463">
    <property type="entry name" value="ZN2_CY6_FUNGAL_1"/>
    <property type="match status" value="1"/>
</dbReference>
<dbReference type="Pfam" id="PF00172">
    <property type="entry name" value="Zn_clus"/>
    <property type="match status" value="1"/>
</dbReference>
<dbReference type="CDD" id="cd12148">
    <property type="entry name" value="fungal_TF_MHR"/>
    <property type="match status" value="1"/>
</dbReference>
<keyword evidence="5" id="KW-0539">Nucleus</keyword>
<reference evidence="8 9" key="1">
    <citation type="journal article" date="2016" name="Mol. Biol. Evol.">
        <title>Genome-Wide Survey of Gut Fungi (Harpellales) Reveals the First Horizontally Transferred Ubiquitin Gene from a Mosquito Host.</title>
        <authorList>
            <person name="Wang Y."/>
            <person name="White M.M."/>
            <person name="Kvist S."/>
            <person name="Moncalvo J.M."/>
        </authorList>
    </citation>
    <scope>NUCLEOTIDE SEQUENCE [LARGE SCALE GENOMIC DNA]</scope>
    <source>
        <strain evidence="8 9">ALG-7-W6</strain>
    </source>
</reference>
<evidence type="ECO:0000256" key="4">
    <source>
        <dbReference type="ARBA" id="ARBA00023163"/>
    </source>
</evidence>
<evidence type="ECO:0000256" key="6">
    <source>
        <dbReference type="SAM" id="MobiDB-lite"/>
    </source>
</evidence>
<dbReference type="SUPFAM" id="SSF57701">
    <property type="entry name" value="Zn2/Cys6 DNA-binding domain"/>
    <property type="match status" value="1"/>
</dbReference>
<dbReference type="GO" id="GO:0003677">
    <property type="term" value="F:DNA binding"/>
    <property type="evidence" value="ECO:0007669"/>
    <property type="project" value="InterPro"/>
</dbReference>
<evidence type="ECO:0000256" key="3">
    <source>
        <dbReference type="ARBA" id="ARBA00023015"/>
    </source>
</evidence>
<organism evidence="8 9">
    <name type="scientific">Smittium mucronatum</name>
    <dbReference type="NCBI Taxonomy" id="133383"/>
    <lineage>
        <taxon>Eukaryota</taxon>
        <taxon>Fungi</taxon>
        <taxon>Fungi incertae sedis</taxon>
        <taxon>Zoopagomycota</taxon>
        <taxon>Kickxellomycotina</taxon>
        <taxon>Harpellomycetes</taxon>
        <taxon>Harpellales</taxon>
        <taxon>Legeriomycetaceae</taxon>
        <taxon>Smittium</taxon>
    </lineage>
</organism>
<dbReference type="PROSITE" id="PS50048">
    <property type="entry name" value="ZN2_CY6_FUNGAL_2"/>
    <property type="match status" value="1"/>
</dbReference>
<dbReference type="GO" id="GO:0006351">
    <property type="term" value="P:DNA-templated transcription"/>
    <property type="evidence" value="ECO:0007669"/>
    <property type="project" value="InterPro"/>
</dbReference>
<dbReference type="AlphaFoldDB" id="A0A1R0GLE7"/>
<keyword evidence="2" id="KW-0479">Metal-binding</keyword>
<sequence>MEKICDPKIFCLPNNYLSMGTQPLNPVSQCIQNDKDLSPAKSAPFKTTTFGGALYSCVVCRQKKVKCDGERPKCRNCSKFDRMCNYEETSYSEDLTQDLDYIQKKLADVNLKIHNLQESAKSQSEPNSNIDAFNATLASVLVEKLDFSKSNSKASLLNERPSDNINPDSVIDRAALEFGCPNISNDLLLETMEKAFKGTVLSFTVSRTQFINKLQNNLVPDSLKYAILAYGSKLFDEHVVYHDHLYMCGSSYADKAYKLITSDRDPPSADKILAMVILANHYFGLSDSTKAVCLVNMATKKALFLRLNSIDTVKQKEFLLATEWEETEYKRRVWWFVYITRIMLNFIIGSSNWIDSKDICVNLPSNDTYFCKSDKVDYICTQNLKEMDYEARDKYDTFWLIIKIYVELDLVSSFVNRKGSDRSRNKIKSSPHFSHLNKRLDNYHQLYKTHFGEFDSNERSFGFGNFVDKNELTSKCFSYFYCGLLYRLSRLILHQSETVLYSLDPAHLIRVKEAKGVCIEMAIQIAYLTKLSDDFFFFSRYCISSCYSNYCAGSILLNALKLYDHEDYNIIKESYQNVFLVLKKTGLFMKIACEFEKALRSNYNIFMKSVTANSKYLDRFPELKITRLTKKDSQIWFVILGTSGMNFMCCSVSSDCPKYKYVFIEGWYNTEIMQTRDPSFIKSIDRLENISYDDIISASNGFPTASNLNATGYHLGSQNNPMLSCRQPIRMIEEFNMNSANMFLAKKTNYIQKLKDIKPSTCKPIQVKPDLVDSLEASSPKRIKSDNDFVSFSVNTPSVSPQTGSLDDGLSPNFMYSSRSPSSSSSLSQQIPNSILPTLFPLDIDNELSYSNIKGKCGPYQF</sequence>
<accession>A0A1R0GLE7</accession>
<feature type="domain" description="Zn(2)-C6 fungal-type" evidence="7">
    <location>
        <begin position="56"/>
        <end position="86"/>
    </location>
</feature>
<keyword evidence="3" id="KW-0805">Transcription regulation</keyword>
<dbReference type="CDD" id="cd00067">
    <property type="entry name" value="GAL4"/>
    <property type="match status" value="1"/>
</dbReference>
<dbReference type="Gene3D" id="4.10.240.10">
    <property type="entry name" value="Zn(2)-C6 fungal-type DNA-binding domain"/>
    <property type="match status" value="1"/>
</dbReference>
<dbReference type="GO" id="GO:0005634">
    <property type="term" value="C:nucleus"/>
    <property type="evidence" value="ECO:0007669"/>
    <property type="project" value="UniProtKB-SubCell"/>
</dbReference>
<feature type="compositionally biased region" description="Low complexity" evidence="6">
    <location>
        <begin position="817"/>
        <end position="829"/>
    </location>
</feature>
<dbReference type="PANTHER" id="PTHR47338:SF5">
    <property type="entry name" value="ZN(II)2CYS6 TRANSCRIPTION FACTOR (EUROFUNG)"/>
    <property type="match status" value="1"/>
</dbReference>
<dbReference type="Proteomes" id="UP000187455">
    <property type="component" value="Unassembled WGS sequence"/>
</dbReference>
<gene>
    <name evidence="8" type="ORF">AYI68_g8255</name>
</gene>
<dbReference type="EMBL" id="LSSL01007721">
    <property type="protein sequence ID" value="OLY77705.1"/>
    <property type="molecule type" value="Genomic_DNA"/>
</dbReference>
<dbReference type="Pfam" id="PF04082">
    <property type="entry name" value="Fungal_trans"/>
    <property type="match status" value="1"/>
</dbReference>
<name>A0A1R0GLE7_9FUNG</name>
<dbReference type="OrthoDB" id="10261408at2759"/>
<keyword evidence="4" id="KW-0804">Transcription</keyword>
<dbReference type="GO" id="GO:0008270">
    <property type="term" value="F:zinc ion binding"/>
    <property type="evidence" value="ECO:0007669"/>
    <property type="project" value="InterPro"/>
</dbReference>
<proteinExistence type="predicted"/>
<dbReference type="PANTHER" id="PTHR47338">
    <property type="entry name" value="ZN(II)2CYS6 TRANSCRIPTION FACTOR (EUROFUNG)-RELATED"/>
    <property type="match status" value="1"/>
</dbReference>
<feature type="region of interest" description="Disordered" evidence="6">
    <location>
        <begin position="797"/>
        <end position="829"/>
    </location>
</feature>
<evidence type="ECO:0000256" key="5">
    <source>
        <dbReference type="ARBA" id="ARBA00023242"/>
    </source>
</evidence>
<evidence type="ECO:0000256" key="2">
    <source>
        <dbReference type="ARBA" id="ARBA00022723"/>
    </source>
</evidence>
<evidence type="ECO:0000313" key="9">
    <source>
        <dbReference type="Proteomes" id="UP000187455"/>
    </source>
</evidence>
<protein>
    <recommendedName>
        <fullName evidence="7">Zn(2)-C6 fungal-type domain-containing protein</fullName>
    </recommendedName>
</protein>
<dbReference type="InterPro" id="IPR050815">
    <property type="entry name" value="TF_fung"/>
</dbReference>
<comment type="caution">
    <text evidence="8">The sequence shown here is derived from an EMBL/GenBank/DDBJ whole genome shotgun (WGS) entry which is preliminary data.</text>
</comment>